<evidence type="ECO:0000256" key="2">
    <source>
        <dbReference type="ARBA" id="ARBA00023242"/>
    </source>
</evidence>
<dbReference type="GO" id="GO:0006396">
    <property type="term" value="P:RNA processing"/>
    <property type="evidence" value="ECO:0007669"/>
    <property type="project" value="TreeGrafter"/>
</dbReference>
<sequence>MDTVTNQAHSQDLDKQIPLDSNEELSEELSDEQIQNLLKQAEIRMRAKQAAHQLQDMSPADLRLPKLDSRTRANPYICTEKGVSRINPSRLFDNRDRTLANEARKVVDKSIVKKSPAEGKPSLSNWFNLPRTDLTPELRADLQLLKMRNVINPKIFYKKESLKPTVPEFSHVGVIIEGPTEYHSGRLHNKERKKSFVEELLTAEAATGRFKKKYNEIQISKMSGKKAYYKGIKARRKGRAEKG</sequence>
<comment type="subcellular location">
    <subcellularLocation>
        <location evidence="1">Nucleus</location>
        <location evidence="1">Nucleolus</location>
    </subcellularLocation>
</comment>
<evidence type="ECO:0000313" key="5">
    <source>
        <dbReference type="EMBL" id="OCK79353.1"/>
    </source>
</evidence>
<dbReference type="Proteomes" id="UP000250266">
    <property type="component" value="Unassembled WGS sequence"/>
</dbReference>
<dbReference type="PANTHER" id="PTHR21686">
    <property type="entry name" value="DEOXYNUCLEOTIDYLTRANSFERASE TERMINAL-INTERACTING PROTEIN 2"/>
    <property type="match status" value="1"/>
</dbReference>
<evidence type="ECO:0000256" key="1">
    <source>
        <dbReference type="ARBA" id="ARBA00004604"/>
    </source>
</evidence>
<organism evidence="5 6">
    <name type="scientific">Lepidopterella palustris CBS 459.81</name>
    <dbReference type="NCBI Taxonomy" id="1314670"/>
    <lineage>
        <taxon>Eukaryota</taxon>
        <taxon>Fungi</taxon>
        <taxon>Dikarya</taxon>
        <taxon>Ascomycota</taxon>
        <taxon>Pezizomycotina</taxon>
        <taxon>Dothideomycetes</taxon>
        <taxon>Pleosporomycetidae</taxon>
        <taxon>Mytilinidiales</taxon>
        <taxon>Argynnaceae</taxon>
        <taxon>Lepidopterella</taxon>
    </lineage>
</organism>
<feature type="domain" description="Fcf2 pre-rRNA processing C-terminal" evidence="4">
    <location>
        <begin position="121"/>
        <end position="213"/>
    </location>
</feature>
<feature type="region of interest" description="Disordered" evidence="3">
    <location>
        <begin position="1"/>
        <end position="28"/>
    </location>
</feature>
<dbReference type="GO" id="GO:0005730">
    <property type="term" value="C:nucleolus"/>
    <property type="evidence" value="ECO:0007669"/>
    <property type="project" value="UniProtKB-SubCell"/>
</dbReference>
<evidence type="ECO:0000256" key="3">
    <source>
        <dbReference type="SAM" id="MobiDB-lite"/>
    </source>
</evidence>
<evidence type="ECO:0000259" key="4">
    <source>
        <dbReference type="Pfam" id="PF08698"/>
    </source>
</evidence>
<protein>
    <submittedName>
        <fullName evidence="5">Fcf2-domain-containing protein</fullName>
    </submittedName>
</protein>
<accession>A0A8E2JEC5</accession>
<dbReference type="GO" id="GO:0003723">
    <property type="term" value="F:RNA binding"/>
    <property type="evidence" value="ECO:0007669"/>
    <property type="project" value="TreeGrafter"/>
</dbReference>
<keyword evidence="6" id="KW-1185">Reference proteome</keyword>
<dbReference type="AlphaFoldDB" id="A0A8E2JEC5"/>
<dbReference type="Pfam" id="PF08698">
    <property type="entry name" value="Fcf2"/>
    <property type="match status" value="1"/>
</dbReference>
<feature type="compositionally biased region" description="Polar residues" evidence="3">
    <location>
        <begin position="1"/>
        <end position="10"/>
    </location>
</feature>
<keyword evidence="2" id="KW-0539">Nucleus</keyword>
<name>A0A8E2JEC5_9PEZI</name>
<evidence type="ECO:0000313" key="6">
    <source>
        <dbReference type="Proteomes" id="UP000250266"/>
    </source>
</evidence>
<dbReference type="PANTHER" id="PTHR21686:SF12">
    <property type="entry name" value="DEOXYNUCLEOTIDYLTRANSFERASE TERMINAL-INTERACTING PROTEIN 2"/>
    <property type="match status" value="1"/>
</dbReference>
<gene>
    <name evidence="5" type="ORF">K432DRAFT_417427</name>
</gene>
<dbReference type="EMBL" id="KV745010">
    <property type="protein sequence ID" value="OCK79353.1"/>
    <property type="molecule type" value="Genomic_DNA"/>
</dbReference>
<reference evidence="5 6" key="1">
    <citation type="journal article" date="2016" name="Nat. Commun.">
        <title>Ectomycorrhizal ecology is imprinted in the genome of the dominant symbiotic fungus Cenococcum geophilum.</title>
        <authorList>
            <consortium name="DOE Joint Genome Institute"/>
            <person name="Peter M."/>
            <person name="Kohler A."/>
            <person name="Ohm R.A."/>
            <person name="Kuo A."/>
            <person name="Krutzmann J."/>
            <person name="Morin E."/>
            <person name="Arend M."/>
            <person name="Barry K.W."/>
            <person name="Binder M."/>
            <person name="Choi C."/>
            <person name="Clum A."/>
            <person name="Copeland A."/>
            <person name="Grisel N."/>
            <person name="Haridas S."/>
            <person name="Kipfer T."/>
            <person name="LaButti K."/>
            <person name="Lindquist E."/>
            <person name="Lipzen A."/>
            <person name="Maire R."/>
            <person name="Meier B."/>
            <person name="Mihaltcheva S."/>
            <person name="Molinier V."/>
            <person name="Murat C."/>
            <person name="Poggeler S."/>
            <person name="Quandt C.A."/>
            <person name="Sperisen C."/>
            <person name="Tritt A."/>
            <person name="Tisserant E."/>
            <person name="Crous P.W."/>
            <person name="Henrissat B."/>
            <person name="Nehls U."/>
            <person name="Egli S."/>
            <person name="Spatafora J.W."/>
            <person name="Grigoriev I.V."/>
            <person name="Martin F.M."/>
        </authorList>
    </citation>
    <scope>NUCLEOTIDE SEQUENCE [LARGE SCALE GENOMIC DNA]</scope>
    <source>
        <strain evidence="5 6">CBS 459.81</strain>
    </source>
</reference>
<proteinExistence type="predicted"/>
<dbReference type="InterPro" id="IPR014810">
    <property type="entry name" value="Fcf2_C"/>
</dbReference>
<dbReference type="InterPro" id="IPR039883">
    <property type="entry name" value="Fcf2/DNTTIP2"/>
</dbReference>
<dbReference type="OrthoDB" id="427886at2759"/>